<dbReference type="CDD" id="cd05388">
    <property type="entry name" value="CobB_N"/>
    <property type="match status" value="1"/>
</dbReference>
<keyword evidence="5 8" id="KW-0067">ATP-binding</keyword>
<dbReference type="InterPro" id="IPR011698">
    <property type="entry name" value="GATase_3"/>
</dbReference>
<feature type="domain" description="CobB/CobQ-like glutamine amidotransferase" evidence="10">
    <location>
        <begin position="243"/>
        <end position="425"/>
    </location>
</feature>
<name>A0A1Y1CPC2_9BACT</name>
<reference evidence="11 12" key="1">
    <citation type="journal article" date="2018" name="Mar. Genomics">
        <title>Complete genome sequence of Marinifilaceae bacterium strain SPP2, isolated from the Antarctic marine sediment.</title>
        <authorList>
            <person name="Watanabe M."/>
            <person name="Kojima H."/>
            <person name="Fukui M."/>
        </authorList>
    </citation>
    <scope>NUCLEOTIDE SEQUENCE [LARGE SCALE GENOMIC DNA]</scope>
    <source>
        <strain evidence="11 12">SPP2</strain>
    </source>
</reference>
<accession>A0A1Y1CPC2</accession>
<dbReference type="AlphaFoldDB" id="A0A1Y1CPC2"/>
<evidence type="ECO:0000256" key="2">
    <source>
        <dbReference type="ARBA" id="ARBA00022573"/>
    </source>
</evidence>
<sequence length="443" mass="49899">MDKKPQFLIAAPSSGSGKTTITQGLLRYLKNKGLRVQPFKCGPDYLDTKHHAWAAGNVSINLDTFMSSYEHVEEIYHRYSSRSDVSVVEGVMGLFDGAKKMEGSSAQIAELLNIPIILVVNAKATAYSVAPLLYGFKNFYPGINIAGVIFNFVGSESHYQFLKDACEDVGVTPLGYVPKNDKLHLPSRHLGLQISDSLQYDAIIEDIAEHISQTVDIEKLIQISTTQFQEPRTSKISQKGKLKITVAKDEAFNFTYHENLKALEQLGDVTYFSPLKDHELPFTDLLYLAGGYPELHLKELSSNTTMRKAINNYCSQGGRVLAECGGMMYLCESIIDSDSIEYPMVGYLEQKATMENMKLKLGYRKINIDNNICFGHEFHYSKILSPLLKYSVGEIYSARDQKLDTLLFRKQNTVASYIHFYWGEKKITDIFFGNTNEDTTKQV</sequence>
<keyword evidence="12" id="KW-1185">Reference proteome</keyword>
<dbReference type="GO" id="GO:0005524">
    <property type="term" value="F:ATP binding"/>
    <property type="evidence" value="ECO:0007669"/>
    <property type="project" value="UniProtKB-UniRule"/>
</dbReference>
<feature type="site" description="Increases nucleophilicity of active site Cys" evidence="8">
    <location>
        <position position="419"/>
    </location>
</feature>
<evidence type="ECO:0000256" key="4">
    <source>
        <dbReference type="ARBA" id="ARBA00022741"/>
    </source>
</evidence>
<keyword evidence="2 8" id="KW-0169">Cobalamin biosynthesis</keyword>
<dbReference type="Pfam" id="PF01656">
    <property type="entry name" value="CbiA"/>
    <property type="match status" value="1"/>
</dbReference>
<dbReference type="Pfam" id="PF07685">
    <property type="entry name" value="GATase_3"/>
    <property type="match status" value="1"/>
</dbReference>
<dbReference type="PANTHER" id="PTHR43873">
    <property type="entry name" value="COBYRINATE A,C-DIAMIDE SYNTHASE"/>
    <property type="match status" value="1"/>
</dbReference>
<dbReference type="EMBL" id="AP018042">
    <property type="protein sequence ID" value="BAX82309.1"/>
    <property type="molecule type" value="Genomic_DNA"/>
</dbReference>
<protein>
    <recommendedName>
        <fullName evidence="8">Cobyrinate a,c-diamide synthase</fullName>
        <ecNumber evidence="8">6.3.5.11</ecNumber>
    </recommendedName>
    <alternativeName>
        <fullName evidence="8">Cobyrinic acid a,c-diamide synthetase</fullName>
    </alternativeName>
</protein>
<evidence type="ECO:0000313" key="11">
    <source>
        <dbReference type="EMBL" id="BAX82309.1"/>
    </source>
</evidence>
<evidence type="ECO:0000256" key="1">
    <source>
        <dbReference type="ARBA" id="ARBA00001946"/>
    </source>
</evidence>
<evidence type="ECO:0000256" key="3">
    <source>
        <dbReference type="ARBA" id="ARBA00022598"/>
    </source>
</evidence>
<dbReference type="SUPFAM" id="SSF52317">
    <property type="entry name" value="Class I glutamine amidotransferase-like"/>
    <property type="match status" value="1"/>
</dbReference>
<comment type="similarity">
    <text evidence="8">Belongs to the CobB/CbiA family.</text>
</comment>
<dbReference type="Gene3D" id="3.40.50.300">
    <property type="entry name" value="P-loop containing nucleotide triphosphate hydrolases"/>
    <property type="match status" value="1"/>
</dbReference>
<dbReference type="Gene3D" id="3.40.50.880">
    <property type="match status" value="1"/>
</dbReference>
<comment type="catalytic activity">
    <reaction evidence="8">
        <text>cob(II)yrinate + 2 L-glutamine + 2 ATP + 2 H2O = cob(II)yrinate a,c diamide + 2 L-glutamate + 2 ADP + 2 phosphate + 2 H(+)</text>
        <dbReference type="Rhea" id="RHEA:26289"/>
        <dbReference type="ChEBI" id="CHEBI:15377"/>
        <dbReference type="ChEBI" id="CHEBI:15378"/>
        <dbReference type="ChEBI" id="CHEBI:29985"/>
        <dbReference type="ChEBI" id="CHEBI:30616"/>
        <dbReference type="ChEBI" id="CHEBI:43474"/>
        <dbReference type="ChEBI" id="CHEBI:58359"/>
        <dbReference type="ChEBI" id="CHEBI:58537"/>
        <dbReference type="ChEBI" id="CHEBI:58894"/>
        <dbReference type="ChEBI" id="CHEBI:456216"/>
        <dbReference type="EC" id="6.3.5.11"/>
    </reaction>
</comment>
<evidence type="ECO:0000256" key="7">
    <source>
        <dbReference type="ARBA" id="ARBA00022962"/>
    </source>
</evidence>
<proteinExistence type="inferred from homology"/>
<dbReference type="InterPro" id="IPR004484">
    <property type="entry name" value="CbiA/CobB_synth"/>
</dbReference>
<evidence type="ECO:0000259" key="9">
    <source>
        <dbReference type="Pfam" id="PF01656"/>
    </source>
</evidence>
<dbReference type="GO" id="GO:0042242">
    <property type="term" value="F:cobyrinic acid a,c-diamide synthase activity"/>
    <property type="evidence" value="ECO:0007669"/>
    <property type="project" value="UniProtKB-UniRule"/>
</dbReference>
<dbReference type="OrthoDB" id="9764035at2"/>
<comment type="function">
    <text evidence="8">Catalyzes the ATP-dependent amidation of the two carboxylate groups at positions a and c of cobyrinate, using either L-glutamine or ammonia as the nitrogen source.</text>
</comment>
<keyword evidence="7 8" id="KW-0315">Glutamine amidotransferase</keyword>
<comment type="cofactor">
    <cofactor evidence="1 8">
        <name>Mg(2+)</name>
        <dbReference type="ChEBI" id="CHEBI:18420"/>
    </cofactor>
</comment>
<reference evidence="12" key="2">
    <citation type="journal article" date="2020" name="Antonie Van Leeuwenhoek">
        <title>Labilibaculum antarcticum sp. nov., a novel facultative anaerobic, psychrotorelant bacterium isolated from marine sediment of Antarctica.</title>
        <authorList>
            <person name="Watanabe M."/>
            <person name="Kojima H."/>
            <person name="Fukui M."/>
        </authorList>
    </citation>
    <scope>NUCLEOTIDE SEQUENCE [LARGE SCALE GENOMIC DNA]</scope>
    <source>
        <strain evidence="12">SPP2</strain>
    </source>
</reference>
<feature type="active site" description="Nucleophile" evidence="8">
    <location>
        <position position="324"/>
    </location>
</feature>
<dbReference type="InterPro" id="IPR002586">
    <property type="entry name" value="CobQ/CobB/MinD/ParA_Nub-bd_dom"/>
</dbReference>
<comment type="miscellaneous">
    <text evidence="8">The a and c carboxylates of cobyrinate are activated for nucleophilic attack via formation of a phosphorylated intermediate by ATP. CbiA catalyzes first the amidation of the c-carboxylate, and then that of the a-carboxylate.</text>
</comment>
<dbReference type="RefSeq" id="WP_096432504.1">
    <property type="nucleotide sequence ID" value="NZ_AP018042.1"/>
</dbReference>
<evidence type="ECO:0000313" key="12">
    <source>
        <dbReference type="Proteomes" id="UP000218267"/>
    </source>
</evidence>
<dbReference type="NCBIfam" id="NF002204">
    <property type="entry name" value="PRK01077.1"/>
    <property type="match status" value="1"/>
</dbReference>
<dbReference type="CDD" id="cd03130">
    <property type="entry name" value="GATase1_CobB"/>
    <property type="match status" value="1"/>
</dbReference>
<dbReference type="UniPathway" id="UPA00148">
    <property type="reaction ID" value="UER00231"/>
</dbReference>
<feature type="domain" description="CobQ/CobB/MinD/ParA nucleotide binding" evidence="9">
    <location>
        <begin position="8"/>
        <end position="190"/>
    </location>
</feature>
<dbReference type="InterPro" id="IPR029062">
    <property type="entry name" value="Class_I_gatase-like"/>
</dbReference>
<comment type="domain">
    <text evidence="8">Comprises of two domains. The C-terminal domain contains the binding site for glutamine and catalyzes the hydrolysis of this substrate to glutamate and ammonia. The N-terminal domain is anticipated to bind ATP and cobyrinate and catalyzes the ultimate synthesis of the diamide product. The ammonia produced via the glutaminase domain is probably translocated to the adjacent domain via a molecular tunnel, where it reacts with an activated intermediate.</text>
</comment>
<evidence type="ECO:0000256" key="6">
    <source>
        <dbReference type="ARBA" id="ARBA00022842"/>
    </source>
</evidence>
<comment type="pathway">
    <text evidence="8">Cofactor biosynthesis; adenosylcobalamin biosynthesis; cob(II)yrinate a,c-diamide from sirohydrochlorin (anaerobic route): step 10/10.</text>
</comment>
<dbReference type="KEGG" id="mbas:ALGA_4017"/>
<dbReference type="PANTHER" id="PTHR43873:SF1">
    <property type="entry name" value="COBYRINATE A,C-DIAMIDE SYNTHASE"/>
    <property type="match status" value="1"/>
</dbReference>
<evidence type="ECO:0000259" key="10">
    <source>
        <dbReference type="Pfam" id="PF07685"/>
    </source>
</evidence>
<evidence type="ECO:0000256" key="8">
    <source>
        <dbReference type="HAMAP-Rule" id="MF_00027"/>
    </source>
</evidence>
<dbReference type="HAMAP" id="MF_00027">
    <property type="entry name" value="CobB_CbiA"/>
    <property type="match status" value="1"/>
</dbReference>
<dbReference type="EC" id="6.3.5.11" evidence="8"/>
<keyword evidence="6 8" id="KW-0460">Magnesium</keyword>
<organism evidence="11 12">
    <name type="scientific">Labilibaculum antarcticum</name>
    <dbReference type="NCBI Taxonomy" id="1717717"/>
    <lineage>
        <taxon>Bacteria</taxon>
        <taxon>Pseudomonadati</taxon>
        <taxon>Bacteroidota</taxon>
        <taxon>Bacteroidia</taxon>
        <taxon>Marinilabiliales</taxon>
        <taxon>Marinifilaceae</taxon>
        <taxon>Labilibaculum</taxon>
    </lineage>
</organism>
<dbReference type="InterPro" id="IPR027417">
    <property type="entry name" value="P-loop_NTPase"/>
</dbReference>
<keyword evidence="3 8" id="KW-0436">Ligase</keyword>
<gene>
    <name evidence="8" type="primary">cbiA</name>
    <name evidence="11" type="ORF">ALGA_4017</name>
</gene>
<dbReference type="GO" id="GO:0009236">
    <property type="term" value="P:cobalamin biosynthetic process"/>
    <property type="evidence" value="ECO:0007669"/>
    <property type="project" value="UniProtKB-UniRule"/>
</dbReference>
<evidence type="ECO:0000256" key="5">
    <source>
        <dbReference type="ARBA" id="ARBA00022840"/>
    </source>
</evidence>
<dbReference type="SUPFAM" id="SSF52540">
    <property type="entry name" value="P-loop containing nucleoside triphosphate hydrolases"/>
    <property type="match status" value="1"/>
</dbReference>
<dbReference type="Proteomes" id="UP000218267">
    <property type="component" value="Chromosome"/>
</dbReference>
<keyword evidence="4 8" id="KW-0547">Nucleotide-binding</keyword>
<dbReference type="NCBIfam" id="TIGR00379">
    <property type="entry name" value="cobB"/>
    <property type="match status" value="1"/>
</dbReference>
<dbReference type="PROSITE" id="PS51274">
    <property type="entry name" value="GATASE_COBBQ"/>
    <property type="match status" value="1"/>
</dbReference>